<dbReference type="PANTHER" id="PTHR22550">
    <property type="entry name" value="SPORE GERMINATION PROTEIN"/>
    <property type="match status" value="1"/>
</dbReference>
<dbReference type="Pfam" id="PF00092">
    <property type="entry name" value="VWA"/>
    <property type="match status" value="1"/>
</dbReference>
<evidence type="ECO:0000259" key="6">
    <source>
        <dbReference type="PROSITE" id="PS50234"/>
    </source>
</evidence>
<feature type="transmembrane region" description="Helical" evidence="5">
    <location>
        <begin position="60"/>
        <end position="80"/>
    </location>
</feature>
<dbReference type="GeneID" id="42364598"/>
<dbReference type="EMBL" id="CP040089">
    <property type="protein sequence ID" value="QGA80121.1"/>
    <property type="molecule type" value="Genomic_DNA"/>
</dbReference>
<dbReference type="InterPro" id="IPR036465">
    <property type="entry name" value="vWFA_dom_sf"/>
</dbReference>
<feature type="transmembrane region" description="Helical" evidence="5">
    <location>
        <begin position="6"/>
        <end position="26"/>
    </location>
</feature>
<proteinExistence type="predicted"/>
<dbReference type="RefSeq" id="WP_153549859.1">
    <property type="nucleotide sequence ID" value="NZ_CP040089.1"/>
</dbReference>
<evidence type="ECO:0000256" key="2">
    <source>
        <dbReference type="ARBA" id="ARBA00022692"/>
    </source>
</evidence>
<keyword evidence="1" id="KW-1003">Cell membrane</keyword>
<gene>
    <name evidence="7" type="primary">yfbK</name>
    <name evidence="7" type="ORF">LC1Nh_0217</name>
</gene>
<protein>
    <submittedName>
        <fullName evidence="7">von Willebrand factor type A / Ca-activated chloride channel-like protein</fullName>
    </submittedName>
</protein>
<feature type="domain" description="VWFA" evidence="6">
    <location>
        <begin position="89"/>
        <end position="261"/>
    </location>
</feature>
<evidence type="ECO:0000313" key="8">
    <source>
        <dbReference type="Proteomes" id="UP000377803"/>
    </source>
</evidence>
<keyword evidence="2 5" id="KW-0812">Transmembrane</keyword>
<evidence type="ECO:0000256" key="1">
    <source>
        <dbReference type="ARBA" id="ARBA00022475"/>
    </source>
</evidence>
<name>A0A5Q0UFH7_9ARCH</name>
<evidence type="ECO:0000313" key="7">
    <source>
        <dbReference type="EMBL" id="QGA80121.1"/>
    </source>
</evidence>
<accession>A0A5Q0UFH7</accession>
<dbReference type="InterPro" id="IPR050768">
    <property type="entry name" value="UPF0353/GerABKA_families"/>
</dbReference>
<dbReference type="PRINTS" id="PR00453">
    <property type="entry name" value="VWFADOMAIN"/>
</dbReference>
<dbReference type="InterPro" id="IPR002035">
    <property type="entry name" value="VWF_A"/>
</dbReference>
<dbReference type="KEGG" id="ncon:LC1Nh_0217"/>
<dbReference type="SMART" id="SM00327">
    <property type="entry name" value="VWA"/>
    <property type="match status" value="1"/>
</dbReference>
<keyword evidence="3 5" id="KW-1133">Transmembrane helix</keyword>
<dbReference type="PROSITE" id="PS50234">
    <property type="entry name" value="VWFA"/>
    <property type="match status" value="1"/>
</dbReference>
<reference evidence="8" key="1">
    <citation type="submission" date="2019-05" db="EMBL/GenBank/DDBJ databases">
        <title>Candidatus Nanohalobium constans, a novel model system to study the DPANN nano-sized archaea: genomic and physiological characterization of a nanoarchaeon co-cultured with its chitinotrophic host.</title>
        <authorList>
            <person name="La Cono V."/>
            <person name="Arcadi E."/>
            <person name="Crisafi F."/>
            <person name="Denaro R."/>
            <person name="La Spada G."/>
            <person name="Messina E."/>
            <person name="Smedile F."/>
            <person name="Toshchakov S.V."/>
            <person name="Shevchenko M.A."/>
            <person name="Golyshin P.N."/>
            <person name="Golyshina O.V."/>
            <person name="Ferrer M."/>
            <person name="Rohde M."/>
            <person name="Mushegian A."/>
            <person name="Sorokin D.Y."/>
            <person name="Giuliano L."/>
            <person name="Yakimov M.M."/>
        </authorList>
    </citation>
    <scope>NUCLEOTIDE SEQUENCE [LARGE SCALE GENOMIC DNA]</scope>
    <source>
        <strain evidence="8">LC1Nh</strain>
    </source>
</reference>
<sequence length="317" mass="34074">MKLSFTAEYAGLLLLLNGLLVLMFLYGRKKKRERVMQFGNYETLKKVAGGNFLRSDDLILITRILAVTALLIGLSSPVLVQEVMGSDSDFVLVLDSSASMFTSDIEPNRFQAAKDVSKDFVSQLGNSSQVGLISYAGSVNEEQELTNEHSALRNSISQTSIGGRGGTATGDAVAAGVTMLTGNEKPGTVILITDGRNTVGQSLNESANYAQRQNTTVNAIGIGGSSNNTQDDFGIIQGNNASRMEFPNLNRDGLNNLSNSTGGEAVFVSNRQGLQDAFIELEEKKSRNDISTWFFLLAGGLLVIEAVFRTTDLQVIP</sequence>
<dbReference type="InterPro" id="IPR024163">
    <property type="entry name" value="Aerotolerance_reg_N"/>
</dbReference>
<dbReference type="PANTHER" id="PTHR22550:SF5">
    <property type="entry name" value="LEUCINE ZIPPER PROTEIN 4"/>
    <property type="match status" value="1"/>
</dbReference>
<evidence type="ECO:0000256" key="4">
    <source>
        <dbReference type="ARBA" id="ARBA00023136"/>
    </source>
</evidence>
<dbReference type="Gene3D" id="3.40.50.410">
    <property type="entry name" value="von Willebrand factor, type A domain"/>
    <property type="match status" value="1"/>
</dbReference>
<evidence type="ECO:0000256" key="5">
    <source>
        <dbReference type="SAM" id="Phobius"/>
    </source>
</evidence>
<dbReference type="Proteomes" id="UP000377803">
    <property type="component" value="Chromosome"/>
</dbReference>
<dbReference type="AlphaFoldDB" id="A0A5Q0UFH7"/>
<organism evidence="7 8">
    <name type="scientific">Candidatus Nanohalobium constans</name>
    <dbReference type="NCBI Taxonomy" id="2565781"/>
    <lineage>
        <taxon>Archaea</taxon>
        <taxon>Candidatus Nanohalarchaeota</taxon>
        <taxon>Candidatus Nanohalobia</taxon>
        <taxon>Candidatus Nanohalobiales</taxon>
        <taxon>Candidatus Nanohalobiaceae</taxon>
        <taxon>Candidatus Nanohalobium</taxon>
    </lineage>
</organism>
<evidence type="ECO:0000256" key="3">
    <source>
        <dbReference type="ARBA" id="ARBA00022989"/>
    </source>
</evidence>
<dbReference type="Pfam" id="PF07584">
    <property type="entry name" value="BatA"/>
    <property type="match status" value="1"/>
</dbReference>
<dbReference type="SUPFAM" id="SSF53300">
    <property type="entry name" value="vWA-like"/>
    <property type="match status" value="1"/>
</dbReference>
<keyword evidence="4 5" id="KW-0472">Membrane</keyword>
<keyword evidence="8" id="KW-1185">Reference proteome</keyword>